<proteinExistence type="inferred from homology"/>
<feature type="compositionally biased region" description="Polar residues" evidence="5">
    <location>
        <begin position="309"/>
        <end position="321"/>
    </location>
</feature>
<evidence type="ECO:0000259" key="6">
    <source>
        <dbReference type="Pfam" id="PF13525"/>
    </source>
</evidence>
<dbReference type="NCBIfam" id="TIGR03302">
    <property type="entry name" value="OM_YfiO"/>
    <property type="match status" value="1"/>
</dbReference>
<dbReference type="GO" id="GO:0051205">
    <property type="term" value="P:protein insertion into membrane"/>
    <property type="evidence" value="ECO:0007669"/>
    <property type="project" value="UniProtKB-UniRule"/>
</dbReference>
<dbReference type="InterPro" id="IPR017689">
    <property type="entry name" value="BamD"/>
</dbReference>
<accession>A0A1R4GWB3</accession>
<dbReference type="OrthoDB" id="9779191at2"/>
<evidence type="ECO:0000256" key="3">
    <source>
        <dbReference type="ARBA" id="ARBA00023237"/>
    </source>
</evidence>
<dbReference type="CDD" id="cd15830">
    <property type="entry name" value="BamD"/>
    <property type="match status" value="1"/>
</dbReference>
<dbReference type="Gene3D" id="1.25.40.10">
    <property type="entry name" value="Tetratricopeptide repeat domain"/>
    <property type="match status" value="1"/>
</dbReference>
<evidence type="ECO:0000256" key="5">
    <source>
        <dbReference type="SAM" id="MobiDB-lite"/>
    </source>
</evidence>
<dbReference type="InterPro" id="IPR039565">
    <property type="entry name" value="BamD-like"/>
</dbReference>
<dbReference type="InterPro" id="IPR011990">
    <property type="entry name" value="TPR-like_helical_dom_sf"/>
</dbReference>
<protein>
    <recommendedName>
        <fullName evidence="4">Outer membrane protein assembly factor BamD</fullName>
    </recommendedName>
</protein>
<dbReference type="RefSeq" id="WP_077451470.1">
    <property type="nucleotide sequence ID" value="NZ_FUGE01000172.1"/>
</dbReference>
<name>A0A1R4GWB3_9GAMM</name>
<feature type="region of interest" description="Disordered" evidence="5">
    <location>
        <begin position="299"/>
        <end position="321"/>
    </location>
</feature>
<comment type="function">
    <text evidence="4">Part of the outer membrane protein assembly complex, which is involved in assembly and insertion of beta-barrel proteins into the outer membrane.</text>
</comment>
<keyword evidence="2 4" id="KW-0472">Membrane</keyword>
<comment type="subunit">
    <text evidence="4">Part of the Bam complex.</text>
</comment>
<evidence type="ECO:0000313" key="8">
    <source>
        <dbReference type="Proteomes" id="UP000188357"/>
    </source>
</evidence>
<feature type="domain" description="Outer membrane lipoprotein BamD-like" evidence="6">
    <location>
        <begin position="58"/>
        <end position="265"/>
    </location>
</feature>
<dbReference type="GO" id="GO:0043165">
    <property type="term" value="P:Gram-negative-bacterium-type cell outer membrane assembly"/>
    <property type="evidence" value="ECO:0007669"/>
    <property type="project" value="UniProtKB-UniRule"/>
</dbReference>
<evidence type="ECO:0000256" key="2">
    <source>
        <dbReference type="ARBA" id="ARBA00023136"/>
    </source>
</evidence>
<keyword evidence="3 4" id="KW-0998">Cell outer membrane</keyword>
<dbReference type="EMBL" id="FUGE01000172">
    <property type="protein sequence ID" value="SJM72489.1"/>
    <property type="molecule type" value="Genomic_DNA"/>
</dbReference>
<reference evidence="7 8" key="1">
    <citation type="submission" date="2017-02" db="EMBL/GenBank/DDBJ databases">
        <authorList>
            <person name="Peterson S.W."/>
        </authorList>
    </citation>
    <scope>NUCLEOTIDE SEQUENCE [LARGE SCALE GENOMIC DNA]</scope>
    <source>
        <strain evidence="7">Psychrobacter_piechaudii</strain>
    </source>
</reference>
<organism evidence="7 8">
    <name type="scientific">Psychrobacter piechaudii</name>
    <dbReference type="NCBI Taxonomy" id="1945521"/>
    <lineage>
        <taxon>Bacteria</taxon>
        <taxon>Pseudomonadati</taxon>
        <taxon>Pseudomonadota</taxon>
        <taxon>Gammaproteobacteria</taxon>
        <taxon>Moraxellales</taxon>
        <taxon>Moraxellaceae</taxon>
        <taxon>Psychrobacter</taxon>
    </lineage>
</organism>
<dbReference type="HAMAP" id="MF_00922">
    <property type="entry name" value="OM_assembly_BamD"/>
    <property type="match status" value="1"/>
</dbReference>
<evidence type="ECO:0000256" key="4">
    <source>
        <dbReference type="HAMAP-Rule" id="MF_00922"/>
    </source>
</evidence>
<feature type="region of interest" description="Disordered" evidence="5">
    <location>
        <begin position="344"/>
        <end position="389"/>
    </location>
</feature>
<comment type="subcellular location">
    <subcellularLocation>
        <location evidence="4">Cell outer membrane</location>
    </subcellularLocation>
</comment>
<feature type="compositionally biased region" description="Polar residues" evidence="5">
    <location>
        <begin position="367"/>
        <end position="376"/>
    </location>
</feature>
<dbReference type="GO" id="GO:0009279">
    <property type="term" value="C:cell outer membrane"/>
    <property type="evidence" value="ECO:0007669"/>
    <property type="project" value="UniProtKB-SubCell"/>
</dbReference>
<evidence type="ECO:0000256" key="1">
    <source>
        <dbReference type="ARBA" id="ARBA00022729"/>
    </source>
</evidence>
<comment type="similarity">
    <text evidence="4">Belongs to the BamD family.</text>
</comment>
<gene>
    <name evidence="4 7" type="primary">bamD</name>
    <name evidence="7" type="ORF">A1232T_01766</name>
</gene>
<dbReference type="STRING" id="1945521.A1232T_01766"/>
<dbReference type="SUPFAM" id="SSF48452">
    <property type="entry name" value="TPR-like"/>
    <property type="match status" value="1"/>
</dbReference>
<keyword evidence="1 4" id="KW-0732">Signal</keyword>
<dbReference type="Proteomes" id="UP000188357">
    <property type="component" value="Unassembled WGS sequence"/>
</dbReference>
<dbReference type="AlphaFoldDB" id="A0A1R4GWB3"/>
<keyword evidence="8" id="KW-1185">Reference proteome</keyword>
<sequence length="389" mass="43585">MQRASTSLFTALTPNPSHSSRKTKFTLALLAAGMLSLSGCQTLKNITGKDTDAVASAEKSDAQYYKEAVESMEKGRYIYASEQLSELRTFYPTGPYAEQALLDLMYSQFQSDEYGLAVTSAEQFIKLYPRNPQVDYAYYVRGVANMQTGTSSLLNAVKLQQAHRDTSYYRLAFSNFQELLTKFPNSSYAPDAAQRMIYIYNQFAESELTAARWYIKREAHVAAANRARWVFQYYPQSQQIPEAIAILAYSNEQLGLNDLAQQYKTLLQINYPEWLTADGKVRISNNRAGSLLSRMTYGKLGRSDKRTDSNATQNSEYTGPTKQQVIYEAAKLQLPTDNATLSDQTLPTINTGRRGVNLGLGLPDEATGTQPQTRISSPKEMYPDSSNNE</sequence>
<dbReference type="Pfam" id="PF13525">
    <property type="entry name" value="YfiO"/>
    <property type="match status" value="1"/>
</dbReference>
<evidence type="ECO:0000313" key="7">
    <source>
        <dbReference type="EMBL" id="SJM72489.1"/>
    </source>
</evidence>